<proteinExistence type="predicted"/>
<dbReference type="InterPro" id="IPR011009">
    <property type="entry name" value="Kinase-like_dom_sf"/>
</dbReference>
<dbReference type="SUPFAM" id="SSF56112">
    <property type="entry name" value="Protein kinase-like (PK-like)"/>
    <property type="match status" value="1"/>
</dbReference>
<organism evidence="1 2">
    <name type="scientific">Aspergillus ellipticus CBS 707.79</name>
    <dbReference type="NCBI Taxonomy" id="1448320"/>
    <lineage>
        <taxon>Eukaryota</taxon>
        <taxon>Fungi</taxon>
        <taxon>Dikarya</taxon>
        <taxon>Ascomycota</taxon>
        <taxon>Pezizomycotina</taxon>
        <taxon>Eurotiomycetes</taxon>
        <taxon>Eurotiomycetidae</taxon>
        <taxon>Eurotiales</taxon>
        <taxon>Aspergillaceae</taxon>
        <taxon>Aspergillus</taxon>
        <taxon>Aspergillus subgen. Circumdati</taxon>
    </lineage>
</organism>
<dbReference type="Proteomes" id="UP000247810">
    <property type="component" value="Unassembled WGS sequence"/>
</dbReference>
<dbReference type="OrthoDB" id="4138941at2759"/>
<dbReference type="AlphaFoldDB" id="A0A319DB79"/>
<dbReference type="EMBL" id="KZ825867">
    <property type="protein sequence ID" value="PYH94676.1"/>
    <property type="molecule type" value="Genomic_DNA"/>
</dbReference>
<dbReference type="VEuPathDB" id="FungiDB:BO71DRAFT_379155"/>
<reference evidence="1 2" key="1">
    <citation type="submission" date="2018-02" db="EMBL/GenBank/DDBJ databases">
        <title>The genomes of Aspergillus section Nigri reveals drivers in fungal speciation.</title>
        <authorList>
            <consortium name="DOE Joint Genome Institute"/>
            <person name="Vesth T.C."/>
            <person name="Nybo J."/>
            <person name="Theobald S."/>
            <person name="Brandl J."/>
            <person name="Frisvad J.C."/>
            <person name="Nielsen K.F."/>
            <person name="Lyhne E.K."/>
            <person name="Kogle M.E."/>
            <person name="Kuo A."/>
            <person name="Riley R."/>
            <person name="Clum A."/>
            <person name="Nolan M."/>
            <person name="Lipzen A."/>
            <person name="Salamov A."/>
            <person name="Henrissat B."/>
            <person name="Wiebenga A."/>
            <person name="De vries R.P."/>
            <person name="Grigoriev I.V."/>
            <person name="Mortensen U.H."/>
            <person name="Andersen M.R."/>
            <person name="Baker S.E."/>
        </authorList>
    </citation>
    <scope>NUCLEOTIDE SEQUENCE [LARGE SCALE GENOMIC DNA]</scope>
    <source>
        <strain evidence="1 2">CBS 707.79</strain>
    </source>
</reference>
<evidence type="ECO:0000313" key="1">
    <source>
        <dbReference type="EMBL" id="PYH94676.1"/>
    </source>
</evidence>
<evidence type="ECO:0000313" key="2">
    <source>
        <dbReference type="Proteomes" id="UP000247810"/>
    </source>
</evidence>
<protein>
    <submittedName>
        <fullName evidence="1">Uncharacterized protein</fullName>
    </submittedName>
</protein>
<name>A0A319DB79_9EURO</name>
<keyword evidence="2" id="KW-1185">Reference proteome</keyword>
<dbReference type="STRING" id="1448320.A0A319DB79"/>
<gene>
    <name evidence="1" type="ORF">BO71DRAFT_379155</name>
</gene>
<accession>A0A319DB79</accession>
<sequence>MSDKSWTEQFFSQWPWPDQIKAVRTNNQDFRPFLPQRRWKLGRAVGTNLRSSEDQNQVLWLFIQHRETYIPKYVAKVFSEYTERDALFQLRRFPPRIPKNVKEAQDELDPYTNEARAYHCIEMSCTSSERIYYPEFHGVITDIGISRFTYSFINPRAIVLESIRPKLASRRILAAHGEDNCEIQNQLKQLGLSDFELEYYHSLFHDRIRRLLVLHKLGITHGDVRDDHFRLPGDFYDTVLYDFSHSYTFSSVMPYLVNFRPPYSLKKISDYEQTMVKQQIYERAKNLDFRNYLEKSSRLTQAMLTDTLFQPLKEELLELIILQVNFRPDTFSMPSVNSVFPFLEDISPKNDTTWYIRRGRLLESYESVWISSTTNDSGHTSTSIVSDLDFTENIAGAKRRYFLCLVPKVWGVADIRSPLLNICSSLPRGARGCIKTSIDLAL</sequence>